<dbReference type="Proteomes" id="UP000575898">
    <property type="component" value="Unassembled WGS sequence"/>
</dbReference>
<organism evidence="1 2">
    <name type="scientific">Chitinivorax tropicus</name>
    <dbReference type="NCBI Taxonomy" id="714531"/>
    <lineage>
        <taxon>Bacteria</taxon>
        <taxon>Pseudomonadati</taxon>
        <taxon>Pseudomonadota</taxon>
        <taxon>Betaproteobacteria</taxon>
        <taxon>Chitinivorax</taxon>
    </lineage>
</organism>
<accession>A0A840MSI5</accession>
<dbReference type="AlphaFoldDB" id="A0A840MSI5"/>
<dbReference type="EMBL" id="JACHHY010000025">
    <property type="protein sequence ID" value="MBB5020127.1"/>
    <property type="molecule type" value="Genomic_DNA"/>
</dbReference>
<name>A0A840MSI5_9PROT</name>
<dbReference type="InterPro" id="IPR005358">
    <property type="entry name" value="Puta_zinc/iron-chelating_dom"/>
</dbReference>
<protein>
    <recommendedName>
        <fullName evidence="3">YkgJ family cysteine cluster protein</fullName>
    </recommendedName>
</protein>
<dbReference type="RefSeq" id="WP_246491053.1">
    <property type="nucleotide sequence ID" value="NZ_JACHHY010000025.1"/>
</dbReference>
<evidence type="ECO:0000313" key="2">
    <source>
        <dbReference type="Proteomes" id="UP000575898"/>
    </source>
</evidence>
<keyword evidence="2" id="KW-1185">Reference proteome</keyword>
<gene>
    <name evidence="1" type="ORF">HNQ59_003441</name>
</gene>
<evidence type="ECO:0000313" key="1">
    <source>
        <dbReference type="EMBL" id="MBB5020127.1"/>
    </source>
</evidence>
<proteinExistence type="predicted"/>
<evidence type="ECO:0008006" key="3">
    <source>
        <dbReference type="Google" id="ProtNLM"/>
    </source>
</evidence>
<dbReference type="Pfam" id="PF03692">
    <property type="entry name" value="CxxCxxCC"/>
    <property type="match status" value="1"/>
</dbReference>
<reference evidence="1 2" key="1">
    <citation type="submission" date="2020-08" db="EMBL/GenBank/DDBJ databases">
        <title>Genomic Encyclopedia of Type Strains, Phase IV (KMG-IV): sequencing the most valuable type-strain genomes for metagenomic binning, comparative biology and taxonomic classification.</title>
        <authorList>
            <person name="Goeker M."/>
        </authorList>
    </citation>
    <scope>NUCLEOTIDE SEQUENCE [LARGE SCALE GENOMIC DNA]</scope>
    <source>
        <strain evidence="1 2">DSM 27165</strain>
    </source>
</reference>
<comment type="caution">
    <text evidence="1">The sequence shown here is derived from an EMBL/GenBank/DDBJ whole genome shotgun (WGS) entry which is preliminary data.</text>
</comment>
<sequence length="125" mass="13419">MIFGNAFVIEEVSVMVSECMRCGACCAAFRVSFHESELESEGGCVPDGLAVPETSSTYRLRGTDHARPRCVALQGVIGQAVSCGIYQERPSPCREFAPLADVGYFPEACNRARACHGLTALLVVD</sequence>